<keyword evidence="2" id="KW-1185">Reference proteome</keyword>
<comment type="caution">
    <text evidence="1">The sequence shown here is derived from an EMBL/GenBank/DDBJ whole genome shotgun (WGS) entry which is preliminary data.</text>
</comment>
<evidence type="ECO:0000313" key="1">
    <source>
        <dbReference type="EMBL" id="KAI9909221.1"/>
    </source>
</evidence>
<protein>
    <submittedName>
        <fullName evidence="1">Uncharacterized protein</fullName>
    </submittedName>
</protein>
<sequence>MDRFLLYLIEEDGGGDQTQFLAVDVRLLHARDYCGRPSDLDPLVSGKRRRRKEKKKHPRKRTRDLLAEPTEKKRADKISEGEGQAKSMQYSGKR</sequence>
<dbReference type="Proteomes" id="UP001163321">
    <property type="component" value="Chromosome 7"/>
</dbReference>
<accession>A0ACC0VSZ8</accession>
<proteinExistence type="predicted"/>
<reference evidence="1 2" key="1">
    <citation type="journal article" date="2022" name="bioRxiv">
        <title>The genome of the oomycete Peronosclerospora sorghi, a cosmopolitan pathogen of maize and sorghum, is inflated with dispersed pseudogenes.</title>
        <authorList>
            <person name="Fletcher K."/>
            <person name="Martin F."/>
            <person name="Isakeit T."/>
            <person name="Cavanaugh K."/>
            <person name="Magill C."/>
            <person name="Michelmore R."/>
        </authorList>
    </citation>
    <scope>NUCLEOTIDE SEQUENCE [LARGE SCALE GENOMIC DNA]</scope>
    <source>
        <strain evidence="1">P6</strain>
    </source>
</reference>
<evidence type="ECO:0000313" key="2">
    <source>
        <dbReference type="Proteomes" id="UP001163321"/>
    </source>
</evidence>
<gene>
    <name evidence="1" type="ORF">PsorP6_015250</name>
</gene>
<name>A0ACC0VSZ8_9STRA</name>
<organism evidence="1 2">
    <name type="scientific">Peronosclerospora sorghi</name>
    <dbReference type="NCBI Taxonomy" id="230839"/>
    <lineage>
        <taxon>Eukaryota</taxon>
        <taxon>Sar</taxon>
        <taxon>Stramenopiles</taxon>
        <taxon>Oomycota</taxon>
        <taxon>Peronosporomycetes</taxon>
        <taxon>Peronosporales</taxon>
        <taxon>Peronosporaceae</taxon>
        <taxon>Peronosclerospora</taxon>
    </lineage>
</organism>
<dbReference type="EMBL" id="CM047586">
    <property type="protein sequence ID" value="KAI9909221.1"/>
    <property type="molecule type" value="Genomic_DNA"/>
</dbReference>